<dbReference type="PANTHER" id="PTHR47247">
    <property type="entry name" value="KUNITZ-TYPE PROTEASE INHIBITOR 2"/>
    <property type="match status" value="1"/>
</dbReference>
<reference evidence="9" key="2">
    <citation type="submission" date="2025-09" db="UniProtKB">
        <authorList>
            <consortium name="Ensembl"/>
        </authorList>
    </citation>
    <scope>IDENTIFICATION</scope>
</reference>
<name>A0A8C6YK94_NAJNA</name>
<evidence type="ECO:0000313" key="9">
    <source>
        <dbReference type="Ensembl" id="ENSNNAP00000028929.1"/>
    </source>
</evidence>
<keyword evidence="6" id="KW-0812">Transmembrane</keyword>
<dbReference type="GeneTree" id="ENSGT00940000160348"/>
<dbReference type="PRINTS" id="PR00759">
    <property type="entry name" value="BASICPTASE"/>
</dbReference>
<dbReference type="Ensembl" id="ENSNNAT00000030344.1">
    <property type="protein sequence ID" value="ENSNNAP00000028929.1"/>
    <property type="gene ID" value="ENSNNAG00000018577.1"/>
</dbReference>
<dbReference type="OrthoDB" id="196393at2759"/>
<keyword evidence="5" id="KW-1015">Disulfide bond</keyword>
<dbReference type="GO" id="GO:0071711">
    <property type="term" value="P:basement membrane organization"/>
    <property type="evidence" value="ECO:0007669"/>
    <property type="project" value="Ensembl"/>
</dbReference>
<keyword evidence="10" id="KW-1185">Reference proteome</keyword>
<dbReference type="FunFam" id="4.10.410.10:FF:000006">
    <property type="entry name" value="Serine peptidase inhibitor, Kunitz type 1"/>
    <property type="match status" value="1"/>
</dbReference>
<dbReference type="PROSITE" id="PS50279">
    <property type="entry name" value="BPTI_KUNITZ_2"/>
    <property type="match status" value="2"/>
</dbReference>
<keyword evidence="6" id="KW-0472">Membrane</keyword>
<keyword evidence="4" id="KW-0722">Serine protease inhibitor</keyword>
<dbReference type="CDD" id="cd22621">
    <property type="entry name" value="Kunitz_HAI2_1-like"/>
    <property type="match status" value="1"/>
</dbReference>
<evidence type="ECO:0000256" key="6">
    <source>
        <dbReference type="SAM" id="Phobius"/>
    </source>
</evidence>
<dbReference type="GO" id="GO:2000146">
    <property type="term" value="P:negative regulation of cell motility"/>
    <property type="evidence" value="ECO:0007669"/>
    <property type="project" value="Ensembl"/>
</dbReference>
<evidence type="ECO:0000259" key="8">
    <source>
        <dbReference type="PROSITE" id="PS50279"/>
    </source>
</evidence>
<evidence type="ECO:0000256" key="5">
    <source>
        <dbReference type="ARBA" id="ARBA00023157"/>
    </source>
</evidence>
<keyword evidence="6" id="KW-1133">Transmembrane helix</keyword>
<dbReference type="SMART" id="SM00131">
    <property type="entry name" value="KU"/>
    <property type="match status" value="2"/>
</dbReference>
<dbReference type="GO" id="GO:0001843">
    <property type="term" value="P:neural tube closure"/>
    <property type="evidence" value="ECO:0007669"/>
    <property type="project" value="Ensembl"/>
</dbReference>
<comment type="subcellular location">
    <subcellularLocation>
        <location evidence="1">Secreted</location>
    </subcellularLocation>
</comment>
<dbReference type="InterPro" id="IPR036880">
    <property type="entry name" value="Kunitz_BPTI_sf"/>
</dbReference>
<dbReference type="AlphaFoldDB" id="A0A8C6YK94"/>
<sequence length="274" mass="30209">MAAVAQVGHLVVVRILWDLLLLVGKESDPERQCSFPWAASPGVKPRILGLCGHEIDFEASLKLLPSTNLSLLSDRCHSPKTVGPCRASFHRWWYNATSQLCQKFIFGGCKSNANNFISEQDCLASEVRGLLPSLGPGLSSFLQGPLRTISFPLEFCAAPRVVGPCRASFLRWYFDLESRMCKTFIYGGCHGNKNNYLFEEHCWSQCTGDGEGPGLPGHLAMVLAVLLAILVTILLGSMGVFFVKICRKNPELSVGTVWSTLDDKEYLMSNAYTL</sequence>
<reference evidence="9" key="1">
    <citation type="submission" date="2025-08" db="UniProtKB">
        <authorList>
            <consortium name="Ensembl"/>
        </authorList>
    </citation>
    <scope>IDENTIFICATION</scope>
</reference>
<keyword evidence="2" id="KW-0964">Secreted</keyword>
<evidence type="ECO:0000256" key="3">
    <source>
        <dbReference type="ARBA" id="ARBA00022690"/>
    </source>
</evidence>
<dbReference type="SUPFAM" id="SSF57362">
    <property type="entry name" value="BPTI-like"/>
    <property type="match status" value="2"/>
</dbReference>
<dbReference type="InterPro" id="IPR002223">
    <property type="entry name" value="Kunitz_BPTI"/>
</dbReference>
<feature type="domain" description="BPTI/Kunitz inhibitor" evidence="8">
    <location>
        <begin position="156"/>
        <end position="206"/>
    </location>
</feature>
<dbReference type="GO" id="GO:0022408">
    <property type="term" value="P:negative regulation of cell-cell adhesion"/>
    <property type="evidence" value="ECO:0007669"/>
    <property type="project" value="Ensembl"/>
</dbReference>
<feature type="domain" description="BPTI/Kunitz inhibitor" evidence="8">
    <location>
        <begin position="76"/>
        <end position="122"/>
    </location>
</feature>
<protein>
    <submittedName>
        <fullName evidence="9">Serine peptidase inhibitor, Kunitz type 2</fullName>
    </submittedName>
</protein>
<dbReference type="Proteomes" id="UP000694559">
    <property type="component" value="Unplaced"/>
</dbReference>
<accession>A0A8C6YK94</accession>
<feature type="signal peptide" evidence="7">
    <location>
        <begin position="1"/>
        <end position="27"/>
    </location>
</feature>
<dbReference type="GO" id="GO:0007163">
    <property type="term" value="P:establishment or maintenance of cell polarity"/>
    <property type="evidence" value="ECO:0007669"/>
    <property type="project" value="Ensembl"/>
</dbReference>
<gene>
    <name evidence="9" type="primary">SPINT2</name>
</gene>
<dbReference type="PROSITE" id="PS00280">
    <property type="entry name" value="BPTI_KUNITZ_1"/>
    <property type="match status" value="2"/>
</dbReference>
<feature type="chain" id="PRO_5034030992" evidence="7">
    <location>
        <begin position="28"/>
        <end position="274"/>
    </location>
</feature>
<proteinExistence type="predicted"/>
<dbReference type="Gene3D" id="4.10.410.10">
    <property type="entry name" value="Pancreatic trypsin inhibitor Kunitz domain"/>
    <property type="match status" value="2"/>
</dbReference>
<evidence type="ECO:0000256" key="4">
    <source>
        <dbReference type="ARBA" id="ARBA00022900"/>
    </source>
</evidence>
<feature type="transmembrane region" description="Helical" evidence="6">
    <location>
        <begin position="219"/>
        <end position="243"/>
    </location>
</feature>
<evidence type="ECO:0000256" key="2">
    <source>
        <dbReference type="ARBA" id="ARBA00022525"/>
    </source>
</evidence>
<dbReference type="GO" id="GO:0005576">
    <property type="term" value="C:extracellular region"/>
    <property type="evidence" value="ECO:0007669"/>
    <property type="project" value="UniProtKB-SubCell"/>
</dbReference>
<evidence type="ECO:0000256" key="1">
    <source>
        <dbReference type="ARBA" id="ARBA00004613"/>
    </source>
</evidence>
<dbReference type="Pfam" id="PF00014">
    <property type="entry name" value="Kunitz_BPTI"/>
    <property type="match status" value="2"/>
</dbReference>
<dbReference type="CDD" id="cd22622">
    <property type="entry name" value="Kunitz_HAI2_2-like"/>
    <property type="match status" value="1"/>
</dbReference>
<dbReference type="GO" id="GO:0004867">
    <property type="term" value="F:serine-type endopeptidase inhibitor activity"/>
    <property type="evidence" value="ECO:0007669"/>
    <property type="project" value="UniProtKB-KW"/>
</dbReference>
<dbReference type="PANTHER" id="PTHR47247:SF1">
    <property type="entry name" value="KUNITZ-TYPE PROTEASE INHIBITOR 2"/>
    <property type="match status" value="1"/>
</dbReference>
<keyword evidence="3" id="KW-0646">Protease inhibitor</keyword>
<dbReference type="GO" id="GO:0005794">
    <property type="term" value="C:Golgi apparatus"/>
    <property type="evidence" value="ECO:0007669"/>
    <property type="project" value="Ensembl"/>
</dbReference>
<evidence type="ECO:0000256" key="7">
    <source>
        <dbReference type="SAM" id="SignalP"/>
    </source>
</evidence>
<evidence type="ECO:0000313" key="10">
    <source>
        <dbReference type="Proteomes" id="UP000694559"/>
    </source>
</evidence>
<keyword evidence="7" id="KW-0732">Signal</keyword>
<organism evidence="9 10">
    <name type="scientific">Naja naja</name>
    <name type="common">Indian cobra</name>
    <dbReference type="NCBI Taxonomy" id="35670"/>
    <lineage>
        <taxon>Eukaryota</taxon>
        <taxon>Metazoa</taxon>
        <taxon>Chordata</taxon>
        <taxon>Craniata</taxon>
        <taxon>Vertebrata</taxon>
        <taxon>Euteleostomi</taxon>
        <taxon>Lepidosauria</taxon>
        <taxon>Squamata</taxon>
        <taxon>Bifurcata</taxon>
        <taxon>Unidentata</taxon>
        <taxon>Episquamata</taxon>
        <taxon>Toxicofera</taxon>
        <taxon>Serpentes</taxon>
        <taxon>Colubroidea</taxon>
        <taxon>Elapidae</taxon>
        <taxon>Elapinae</taxon>
        <taxon>Naja</taxon>
    </lineage>
</organism>
<dbReference type="InterPro" id="IPR020901">
    <property type="entry name" value="Prtase_inh_Kunz-CS"/>
</dbReference>